<dbReference type="KEGG" id="azo:azo0455"/>
<dbReference type="PANTHER" id="PTHR13748:SF62">
    <property type="entry name" value="COBW DOMAIN-CONTAINING PROTEIN"/>
    <property type="match status" value="1"/>
</dbReference>
<dbReference type="eggNOG" id="COG0523">
    <property type="taxonomic scope" value="Bacteria"/>
</dbReference>
<accession>A1K2L7</accession>
<proteinExistence type="inferred from homology"/>
<dbReference type="Pfam" id="PF02492">
    <property type="entry name" value="cobW"/>
    <property type="match status" value="1"/>
</dbReference>
<evidence type="ECO:0000256" key="6">
    <source>
        <dbReference type="ARBA" id="ARBA00049117"/>
    </source>
</evidence>
<evidence type="ECO:0000313" key="9">
    <source>
        <dbReference type="Proteomes" id="UP000002588"/>
    </source>
</evidence>
<comment type="similarity">
    <text evidence="4">Belongs to the SIMIBI class G3E GTPase family. ZNG1 subfamily.</text>
</comment>
<dbReference type="InterPro" id="IPR036627">
    <property type="entry name" value="CobW-likC_sf"/>
</dbReference>
<dbReference type="PANTHER" id="PTHR13748">
    <property type="entry name" value="COBW-RELATED"/>
    <property type="match status" value="1"/>
</dbReference>
<keyword evidence="2" id="KW-0378">Hydrolase</keyword>
<evidence type="ECO:0000256" key="3">
    <source>
        <dbReference type="ARBA" id="ARBA00023186"/>
    </source>
</evidence>
<dbReference type="EMBL" id="AM406670">
    <property type="protein sequence ID" value="CAL93072.1"/>
    <property type="molecule type" value="Genomic_DNA"/>
</dbReference>
<keyword evidence="9" id="KW-1185">Reference proteome</keyword>
<evidence type="ECO:0000259" key="7">
    <source>
        <dbReference type="SMART" id="SM00833"/>
    </source>
</evidence>
<keyword evidence="3" id="KW-0143">Chaperone</keyword>
<evidence type="ECO:0000256" key="4">
    <source>
        <dbReference type="ARBA" id="ARBA00034320"/>
    </source>
</evidence>
<dbReference type="STRING" id="62928.azo0455"/>
<comment type="function">
    <text evidence="5">Zinc chaperone that directly transfers zinc cofactor to target proteins, thereby activating them. Zinc is transferred from the CXCC motif in the GTPase domain to the zinc binding site in target proteins in a process requiring GTP hydrolysis.</text>
</comment>
<dbReference type="GO" id="GO:0000166">
    <property type="term" value="F:nucleotide binding"/>
    <property type="evidence" value="ECO:0007669"/>
    <property type="project" value="UniProtKB-KW"/>
</dbReference>
<protein>
    <submittedName>
        <fullName evidence="8">Cobalmin snthesis protein</fullName>
    </submittedName>
</protein>
<dbReference type="AlphaFoldDB" id="A1K2L7"/>
<gene>
    <name evidence="8" type="ordered locus">azo0455</name>
</gene>
<evidence type="ECO:0000256" key="2">
    <source>
        <dbReference type="ARBA" id="ARBA00022801"/>
    </source>
</evidence>
<reference evidence="8 9" key="1">
    <citation type="journal article" date="2006" name="Nat. Biotechnol.">
        <title>Complete genome of the mutualistic, N2-fixing grass endophyte Azoarcus sp. strain BH72.</title>
        <authorList>
            <person name="Krause A."/>
            <person name="Ramakumar A."/>
            <person name="Bartels D."/>
            <person name="Battistoni F."/>
            <person name="Bekel T."/>
            <person name="Boch J."/>
            <person name="Boehm M."/>
            <person name="Friedrich F."/>
            <person name="Hurek T."/>
            <person name="Krause L."/>
            <person name="Linke B."/>
            <person name="McHardy A.C."/>
            <person name="Sarkar A."/>
            <person name="Schneiker S."/>
            <person name="Syed A.A."/>
            <person name="Thauer R."/>
            <person name="Vorhoelter F.-J."/>
            <person name="Weidner S."/>
            <person name="Puehler A."/>
            <person name="Reinhold-Hurek B."/>
            <person name="Kaiser O."/>
            <person name="Goesmann A."/>
        </authorList>
    </citation>
    <scope>NUCLEOTIDE SEQUENCE [LARGE SCALE GENOMIC DNA]</scope>
    <source>
        <strain evidence="8 9">BH72</strain>
    </source>
</reference>
<name>A1K2L7_AZOSB</name>
<dbReference type="InterPro" id="IPR011629">
    <property type="entry name" value="CobW-like_C"/>
</dbReference>
<dbReference type="InterPro" id="IPR027417">
    <property type="entry name" value="P-loop_NTPase"/>
</dbReference>
<dbReference type="CDD" id="cd03112">
    <property type="entry name" value="CobW-like"/>
    <property type="match status" value="1"/>
</dbReference>
<organism evidence="8 9">
    <name type="scientific">Azoarcus sp. (strain BH72)</name>
    <dbReference type="NCBI Taxonomy" id="418699"/>
    <lineage>
        <taxon>Bacteria</taxon>
        <taxon>Pseudomonadati</taxon>
        <taxon>Pseudomonadota</taxon>
        <taxon>Betaproteobacteria</taxon>
        <taxon>Rhodocyclales</taxon>
        <taxon>Zoogloeaceae</taxon>
        <taxon>Azoarcus</taxon>
    </lineage>
</organism>
<dbReference type="GO" id="GO:0016787">
    <property type="term" value="F:hydrolase activity"/>
    <property type="evidence" value="ECO:0007669"/>
    <property type="project" value="UniProtKB-KW"/>
</dbReference>
<evidence type="ECO:0000256" key="1">
    <source>
        <dbReference type="ARBA" id="ARBA00022741"/>
    </source>
</evidence>
<evidence type="ECO:0000313" key="8">
    <source>
        <dbReference type="EMBL" id="CAL93072.1"/>
    </source>
</evidence>
<dbReference type="InterPro" id="IPR051316">
    <property type="entry name" value="Zinc-reg_GTPase_activator"/>
</dbReference>
<dbReference type="InterPro" id="IPR003495">
    <property type="entry name" value="CobW/HypB/UreG_nucleotide-bd"/>
</dbReference>
<dbReference type="Proteomes" id="UP000002588">
    <property type="component" value="Chromosome"/>
</dbReference>
<dbReference type="Pfam" id="PF07683">
    <property type="entry name" value="CobW_C"/>
    <property type="match status" value="1"/>
</dbReference>
<dbReference type="Gene3D" id="3.40.50.300">
    <property type="entry name" value="P-loop containing nucleotide triphosphate hydrolases"/>
    <property type="match status" value="1"/>
</dbReference>
<sequence length="426" mass="46156">MKGRGQSVGPGSFRVYWQAASRAGLPPSSRPVRTEGKGRYRSWTARPYHSLLTSPHHAVPMTPDTPDRRIPVTVLTGFLGAGKTTLLNHLLRQPGMEGCAVLINEFGEVGVDHHLVEKVDETLIVLDSGCICCSVQGDLVKALKGLFMRALRREIPALRRVLIETTGLADPAPVIFTLMEEPFIAERYRCDGVVTAVDATHADGQLDRQREAVRQVAMADRLLITKCDLADAAVRAGLSVRLAQLNPAAQQIEVVRGEVAPDALFGCGLYDAAGKIPDVAAWLGEERARAAAARAAAAAPAWRKPGAAPRHGAAARHDEGIASHVLVFDAPLTWYGFSDALGVILQAYGDRILRVKGLMNIAGDPLPRVVQCVQHVAYPPASLPAWPTRPPYDDRRSRLVFIVRDLPRSELEQIFFGVAGVPVMPQ</sequence>
<dbReference type="HOGENOM" id="CLU_017452_0_2_4"/>
<dbReference type="SMART" id="SM00833">
    <property type="entry name" value="CobW_C"/>
    <property type="match status" value="1"/>
</dbReference>
<dbReference type="Gene3D" id="3.30.1220.10">
    <property type="entry name" value="CobW-like, C-terminal domain"/>
    <property type="match status" value="1"/>
</dbReference>
<keyword evidence="1" id="KW-0547">Nucleotide-binding</keyword>
<evidence type="ECO:0000256" key="5">
    <source>
        <dbReference type="ARBA" id="ARBA00045658"/>
    </source>
</evidence>
<dbReference type="GO" id="GO:0005737">
    <property type="term" value="C:cytoplasm"/>
    <property type="evidence" value="ECO:0007669"/>
    <property type="project" value="TreeGrafter"/>
</dbReference>
<feature type="domain" description="CobW C-terminal" evidence="7">
    <location>
        <begin position="321"/>
        <end position="419"/>
    </location>
</feature>
<comment type="catalytic activity">
    <reaction evidence="6">
        <text>GTP + H2O = GDP + phosphate + H(+)</text>
        <dbReference type="Rhea" id="RHEA:19669"/>
        <dbReference type="ChEBI" id="CHEBI:15377"/>
        <dbReference type="ChEBI" id="CHEBI:15378"/>
        <dbReference type="ChEBI" id="CHEBI:37565"/>
        <dbReference type="ChEBI" id="CHEBI:43474"/>
        <dbReference type="ChEBI" id="CHEBI:58189"/>
    </reaction>
    <physiologicalReaction direction="left-to-right" evidence="6">
        <dbReference type="Rhea" id="RHEA:19670"/>
    </physiologicalReaction>
</comment>
<dbReference type="SUPFAM" id="SSF52540">
    <property type="entry name" value="P-loop containing nucleoside triphosphate hydrolases"/>
    <property type="match status" value="1"/>
</dbReference>
<dbReference type="SUPFAM" id="SSF90002">
    <property type="entry name" value="Hypothetical protein YjiA, C-terminal domain"/>
    <property type="match status" value="1"/>
</dbReference>